<reference evidence="1" key="1">
    <citation type="journal article" date="2017" name="Gigascience">
        <title>The genome draft of coconut (Cocos nucifera).</title>
        <authorList>
            <person name="Xiao Y."/>
            <person name="Xu P."/>
            <person name="Fan H."/>
            <person name="Baudouin L."/>
            <person name="Xia W."/>
            <person name="Bocs S."/>
            <person name="Xu J."/>
            <person name="Li Q."/>
            <person name="Guo A."/>
            <person name="Zhou L."/>
            <person name="Li J."/>
            <person name="Wu Y."/>
            <person name="Ma Z."/>
            <person name="Armero A."/>
            <person name="Issali A.E."/>
            <person name="Liu N."/>
            <person name="Peng M."/>
            <person name="Yang Y."/>
        </authorList>
    </citation>
    <scope>NUCLEOTIDE SEQUENCE</scope>
    <source>
        <tissue evidence="1">Spear leaf of Hainan Tall coconut</tissue>
    </source>
</reference>
<gene>
    <name evidence="1" type="ORF">COCNU_08G009190</name>
</gene>
<protein>
    <recommendedName>
        <fullName evidence="3">DUF674 family protein</fullName>
    </recommendedName>
</protein>
<dbReference type="InterPro" id="IPR007750">
    <property type="entry name" value="DUF674"/>
</dbReference>
<dbReference type="Proteomes" id="UP000797356">
    <property type="component" value="Chromosome 8"/>
</dbReference>
<dbReference type="OrthoDB" id="2014278at2759"/>
<dbReference type="PANTHER" id="PTHR33103:SF19">
    <property type="entry name" value="OS09G0544700 PROTEIN"/>
    <property type="match status" value="1"/>
</dbReference>
<proteinExistence type="predicted"/>
<name>A0A8K0N5Z7_COCNU</name>
<evidence type="ECO:0000313" key="2">
    <source>
        <dbReference type="Proteomes" id="UP000797356"/>
    </source>
</evidence>
<comment type="caution">
    <text evidence="1">The sequence shown here is derived from an EMBL/GenBank/DDBJ whole genome shotgun (WGS) entry which is preliminary data.</text>
</comment>
<organism evidence="1 2">
    <name type="scientific">Cocos nucifera</name>
    <name type="common">Coconut palm</name>
    <dbReference type="NCBI Taxonomy" id="13894"/>
    <lineage>
        <taxon>Eukaryota</taxon>
        <taxon>Viridiplantae</taxon>
        <taxon>Streptophyta</taxon>
        <taxon>Embryophyta</taxon>
        <taxon>Tracheophyta</taxon>
        <taxon>Spermatophyta</taxon>
        <taxon>Magnoliopsida</taxon>
        <taxon>Liliopsida</taxon>
        <taxon>Arecaceae</taxon>
        <taxon>Arecoideae</taxon>
        <taxon>Cocoseae</taxon>
        <taxon>Attaleinae</taxon>
        <taxon>Cocos</taxon>
    </lineage>
</organism>
<sequence>MQQRAATPATPVETMPSMIAQASPAYEMKPSEPHQTATSSPTTASKLKLKLLVDQHSNQVLFAEADKDVVDFLFGLLKLPLGSVARLLSNYRILSCIDMLCDSVQSLDDAYFIEPTEDRRALLNPQIFSSTLSLLENEMSLAPPAKKYYRCTGDDCRAGCHPPTVCRGNFGHVTDVFGTRCPACRQEMTVEMKFVAGEAASKLEKARAEAGGGYVLGVVTYMVMDDLSVMPMSTTSAITLLNKLHIKDVSSLCEWTVELGTEEGLELLKASLRSTTVLTDVFLGDSKSGVPGDCPAKI</sequence>
<accession>A0A8K0N5Z7</accession>
<dbReference type="AlphaFoldDB" id="A0A8K0N5Z7"/>
<keyword evidence="2" id="KW-1185">Reference proteome</keyword>
<dbReference type="EMBL" id="CM017879">
    <property type="protein sequence ID" value="KAG1359473.1"/>
    <property type="molecule type" value="Genomic_DNA"/>
</dbReference>
<evidence type="ECO:0000313" key="1">
    <source>
        <dbReference type="EMBL" id="KAG1359473.1"/>
    </source>
</evidence>
<evidence type="ECO:0008006" key="3">
    <source>
        <dbReference type="Google" id="ProtNLM"/>
    </source>
</evidence>
<dbReference type="Pfam" id="PF05056">
    <property type="entry name" value="DUF674"/>
    <property type="match status" value="1"/>
</dbReference>
<reference evidence="1" key="2">
    <citation type="submission" date="2019-07" db="EMBL/GenBank/DDBJ databases">
        <authorList>
            <person name="Yang Y."/>
            <person name="Bocs S."/>
            <person name="Baudouin L."/>
        </authorList>
    </citation>
    <scope>NUCLEOTIDE SEQUENCE</scope>
    <source>
        <tissue evidence="1">Spear leaf of Hainan Tall coconut</tissue>
    </source>
</reference>
<dbReference type="PANTHER" id="PTHR33103">
    <property type="entry name" value="OS01G0153900 PROTEIN"/>
    <property type="match status" value="1"/>
</dbReference>